<dbReference type="GO" id="GO:0030289">
    <property type="term" value="C:protein phosphatase 4 complex"/>
    <property type="evidence" value="ECO:0007669"/>
    <property type="project" value="TreeGrafter"/>
</dbReference>
<organism evidence="6 7">
    <name type="scientific">Calocera viscosa (strain TUFC12733)</name>
    <dbReference type="NCBI Taxonomy" id="1330018"/>
    <lineage>
        <taxon>Eukaryota</taxon>
        <taxon>Fungi</taxon>
        <taxon>Dikarya</taxon>
        <taxon>Basidiomycota</taxon>
        <taxon>Agaricomycotina</taxon>
        <taxon>Dacrymycetes</taxon>
        <taxon>Dacrymycetales</taxon>
        <taxon>Dacrymycetaceae</taxon>
        <taxon>Calocera</taxon>
    </lineage>
</organism>
<feature type="compositionally biased region" description="Low complexity" evidence="3">
    <location>
        <begin position="219"/>
        <end position="244"/>
    </location>
</feature>
<keyword evidence="2" id="KW-0539">Nucleus</keyword>
<feature type="non-terminal residue" evidence="6">
    <location>
        <position position="860"/>
    </location>
</feature>
<feature type="compositionally biased region" description="Basic and acidic residues" evidence="3">
    <location>
        <begin position="21"/>
        <end position="36"/>
    </location>
</feature>
<dbReference type="OrthoDB" id="27483at2759"/>
<dbReference type="Gene3D" id="2.30.29.30">
    <property type="entry name" value="Pleckstrin-homology domain (PH domain)/Phosphotyrosine-binding domain (PTB)"/>
    <property type="match status" value="1"/>
</dbReference>
<sequence length="860" mass="96301">MSSYGEKPIPQTPISSPTNSPERKGGDLPAEDKEMASARADLNAPRASPKANGNGIPHEERREEDAEEEDMDLDDDGPNGPLARFMNGGPNRVKVYELIGSGWHDLGTGFVRTGYDQVNDRAELVVSGEHDGREILRRPIHKEDVYQVTHGNSSNQREAEDQPTASGSGQGPPTLITWTEPDGQDYALSFQDSEGCADVWDFILDVQTHMLSNRDDAESSTSGFSPPAAAPSSPFSTSSVPSSPERLPLPVSDVQVMISNLIQHQELPVPQLGNINEIEQAFKLVGRNPATKSKLCSTIVSRHFWKQCIEVHGQAEDLESLEDLHALCKLAQTLLLLNDHQMYDYIVTDDVFFGVLGMLEYDPDFPHLKAGYRDFMHNVSHFRKVINMNPGILDKVHSVYRLQFLMDVVLARVLDDPVFNILKNCMLFQQVDIIQYFSTEELVLRDLFSYFDENGEKAAKAEAVDGRDKRGDIILLLHQLCMMAKMVQVPLRVTLYRRLVDKGLVNALNWGLLSDIPQIRSATGELLSVVVDHDSAAVRNFILNQVGAPPLGAMPAPSPASTSKQARKLTLLDTMQQVMLTPGIDVALKSQMADATRTLLEVLLADGSNGTVPPEALQRAREDSTIERFLAWFYQGEPVKDFFMPLMRLPEFQLVKKDPPTLPPAPKLTKAQVPHILYLTELLATFALQHTHRSSFFIMSSIISTRVGTLLLVKEKHIRIAALRFFRSLLKMGNQFVYRHLIGKNLFFPLIELAGRESDKDNLVSACYQEYFEYLKKENIRTVINEMMVSYGARIREIAQDKTPMGRIFEGLVLRWEQNNDSATQQSQPTRPAVGVPIDKRWGQGSNDDTEEDNYFNGSD</sequence>
<evidence type="ECO:0000256" key="1">
    <source>
        <dbReference type="ARBA" id="ARBA00004123"/>
    </source>
</evidence>
<keyword evidence="7" id="KW-1185">Reference proteome</keyword>
<feature type="region of interest" description="Disordered" evidence="3">
    <location>
        <begin position="214"/>
        <end position="246"/>
    </location>
</feature>
<dbReference type="Pfam" id="PF22972">
    <property type="entry name" value="EVH1_PP4R3"/>
    <property type="match status" value="1"/>
</dbReference>
<comment type="subcellular location">
    <subcellularLocation>
        <location evidence="1">Nucleus</location>
    </subcellularLocation>
</comment>
<feature type="region of interest" description="Disordered" evidence="3">
    <location>
        <begin position="820"/>
        <end position="860"/>
    </location>
</feature>
<dbReference type="GO" id="GO:0006974">
    <property type="term" value="P:DNA damage response"/>
    <property type="evidence" value="ECO:0007669"/>
    <property type="project" value="TreeGrafter"/>
</dbReference>
<dbReference type="InterPro" id="IPR055236">
    <property type="entry name" value="EVH1_PP4R3"/>
</dbReference>
<dbReference type="InterPro" id="IPR006887">
    <property type="entry name" value="P4R3-like_central_dom"/>
</dbReference>
<dbReference type="AlphaFoldDB" id="A0A167NW44"/>
<accession>A0A167NW44</accession>
<dbReference type="InterPro" id="IPR051137">
    <property type="entry name" value="PP4R3-like"/>
</dbReference>
<evidence type="ECO:0000256" key="3">
    <source>
        <dbReference type="SAM" id="MobiDB-lite"/>
    </source>
</evidence>
<feature type="compositionally biased region" description="Acidic residues" evidence="3">
    <location>
        <begin position="65"/>
        <end position="77"/>
    </location>
</feature>
<proteinExistence type="predicted"/>
<dbReference type="InterPro" id="IPR011993">
    <property type="entry name" value="PH-like_dom_sf"/>
</dbReference>
<dbReference type="STRING" id="1330018.A0A167NW44"/>
<evidence type="ECO:0000313" key="7">
    <source>
        <dbReference type="Proteomes" id="UP000076738"/>
    </source>
</evidence>
<protein>
    <submittedName>
        <fullName evidence="6">DUF625-domain-containing protein</fullName>
    </submittedName>
</protein>
<evidence type="ECO:0000259" key="4">
    <source>
        <dbReference type="Pfam" id="PF04802"/>
    </source>
</evidence>
<gene>
    <name evidence="6" type="ORF">CALVIDRAFT_512754</name>
</gene>
<feature type="domain" description="Serine/threonine-protein phosphatase 4 regulatory subunit 3-like central" evidence="4">
    <location>
        <begin position="277"/>
        <end position="818"/>
    </location>
</feature>
<feature type="domain" description="PP4R3 EVH1-like" evidence="5">
    <location>
        <begin position="173"/>
        <end position="212"/>
    </location>
</feature>
<reference evidence="6 7" key="1">
    <citation type="journal article" date="2016" name="Mol. Biol. Evol.">
        <title>Comparative Genomics of Early-Diverging Mushroom-Forming Fungi Provides Insights into the Origins of Lignocellulose Decay Capabilities.</title>
        <authorList>
            <person name="Nagy L.G."/>
            <person name="Riley R."/>
            <person name="Tritt A."/>
            <person name="Adam C."/>
            <person name="Daum C."/>
            <person name="Floudas D."/>
            <person name="Sun H."/>
            <person name="Yadav J.S."/>
            <person name="Pangilinan J."/>
            <person name="Larsson K.H."/>
            <person name="Matsuura K."/>
            <person name="Barry K."/>
            <person name="Labutti K."/>
            <person name="Kuo R."/>
            <person name="Ohm R.A."/>
            <person name="Bhattacharya S.S."/>
            <person name="Shirouzu T."/>
            <person name="Yoshinaga Y."/>
            <person name="Martin F.M."/>
            <person name="Grigoriev I.V."/>
            <person name="Hibbett D.S."/>
        </authorList>
    </citation>
    <scope>NUCLEOTIDE SEQUENCE [LARGE SCALE GENOMIC DNA]</scope>
    <source>
        <strain evidence="6 7">TUFC12733</strain>
    </source>
</reference>
<feature type="region of interest" description="Disordered" evidence="3">
    <location>
        <begin position="1"/>
        <end position="88"/>
    </location>
</feature>
<dbReference type="PANTHER" id="PTHR23318:SF0">
    <property type="entry name" value="SERINE_THREONINE-PROTEIN PHOSPHATASE 4 REGULATORY SUBUNIT 3"/>
    <property type="match status" value="1"/>
</dbReference>
<name>A0A167NW44_CALVF</name>
<dbReference type="EMBL" id="KV417277">
    <property type="protein sequence ID" value="KZO98148.1"/>
    <property type="molecule type" value="Genomic_DNA"/>
</dbReference>
<evidence type="ECO:0000256" key="2">
    <source>
        <dbReference type="ARBA" id="ARBA00023242"/>
    </source>
</evidence>
<feature type="compositionally biased region" description="Polar residues" evidence="3">
    <location>
        <begin position="820"/>
        <end position="830"/>
    </location>
</feature>
<dbReference type="GO" id="GO:0005654">
    <property type="term" value="C:nucleoplasm"/>
    <property type="evidence" value="ECO:0007669"/>
    <property type="project" value="TreeGrafter"/>
</dbReference>
<feature type="region of interest" description="Disordered" evidence="3">
    <location>
        <begin position="138"/>
        <end position="180"/>
    </location>
</feature>
<evidence type="ECO:0000313" key="6">
    <source>
        <dbReference type="EMBL" id="KZO98148.1"/>
    </source>
</evidence>
<dbReference type="Pfam" id="PF04802">
    <property type="entry name" value="PP4R3"/>
    <property type="match status" value="1"/>
</dbReference>
<dbReference type="GO" id="GO:0072542">
    <property type="term" value="F:protein phosphatase activator activity"/>
    <property type="evidence" value="ECO:0007669"/>
    <property type="project" value="TreeGrafter"/>
</dbReference>
<evidence type="ECO:0000259" key="5">
    <source>
        <dbReference type="Pfam" id="PF22972"/>
    </source>
</evidence>
<dbReference type="Proteomes" id="UP000076738">
    <property type="component" value="Unassembled WGS sequence"/>
</dbReference>
<dbReference type="PANTHER" id="PTHR23318">
    <property type="entry name" value="ATP SYNTHASE GAMMA-RELATED"/>
    <property type="match status" value="1"/>
</dbReference>